<evidence type="ECO:0000313" key="4">
    <source>
        <dbReference type="EMBL" id="JAP94290.1"/>
    </source>
</evidence>
<sequence length="109" mass="13473">ELSEYTNSNFLEGTIDSDLKSQQKHRIYKNYRVKVFLDNCKYDVVHDVCEELHWKECDENQDWNLHWYDWSIEHRKYQSMVLYQKINHFPGMEQITRKDTLARNLNRCR</sequence>
<keyword evidence="2" id="KW-0547">Nucleotide-binding</keyword>
<keyword evidence="1 4" id="KW-0436">Ligase</keyword>
<feature type="non-terminal residue" evidence="4">
    <location>
        <position position="109"/>
    </location>
</feature>
<gene>
    <name evidence="4" type="ORF">TPC1_13117</name>
</gene>
<evidence type="ECO:0000256" key="3">
    <source>
        <dbReference type="ARBA" id="ARBA00022840"/>
    </source>
</evidence>
<evidence type="ECO:0000256" key="1">
    <source>
        <dbReference type="ARBA" id="ARBA00022598"/>
    </source>
</evidence>
<accession>A0A146KBU5</accession>
<protein>
    <submittedName>
        <fullName evidence="4">Tubulin tyrosine ligase</fullName>
    </submittedName>
</protein>
<dbReference type="GO" id="GO:0036064">
    <property type="term" value="C:ciliary basal body"/>
    <property type="evidence" value="ECO:0007669"/>
    <property type="project" value="TreeGrafter"/>
</dbReference>
<dbReference type="GO" id="GO:0015631">
    <property type="term" value="F:tubulin binding"/>
    <property type="evidence" value="ECO:0007669"/>
    <property type="project" value="TreeGrafter"/>
</dbReference>
<reference evidence="4" key="1">
    <citation type="submission" date="2015-07" db="EMBL/GenBank/DDBJ databases">
        <title>Adaptation to a free-living lifestyle via gene acquisitions in the diplomonad Trepomonas sp. PC1.</title>
        <authorList>
            <person name="Xu F."/>
            <person name="Jerlstrom-Hultqvist J."/>
            <person name="Kolisko M."/>
            <person name="Simpson A.G.B."/>
            <person name="Roger A.J."/>
            <person name="Svard S.G."/>
            <person name="Andersson J.O."/>
        </authorList>
    </citation>
    <scope>NUCLEOTIDE SEQUENCE</scope>
    <source>
        <strain evidence="4">PC1</strain>
    </source>
</reference>
<evidence type="ECO:0000256" key="2">
    <source>
        <dbReference type="ARBA" id="ARBA00022741"/>
    </source>
</evidence>
<organism evidence="4">
    <name type="scientific">Trepomonas sp. PC1</name>
    <dbReference type="NCBI Taxonomy" id="1076344"/>
    <lineage>
        <taxon>Eukaryota</taxon>
        <taxon>Metamonada</taxon>
        <taxon>Diplomonadida</taxon>
        <taxon>Hexamitidae</taxon>
        <taxon>Hexamitinae</taxon>
        <taxon>Trepomonas</taxon>
    </lineage>
</organism>
<dbReference type="InterPro" id="IPR004344">
    <property type="entry name" value="TTL/TTLL_fam"/>
</dbReference>
<dbReference type="AlphaFoldDB" id="A0A146KBU5"/>
<dbReference type="PANTHER" id="PTHR12241">
    <property type="entry name" value="TUBULIN POLYGLUTAMYLASE"/>
    <property type="match status" value="1"/>
</dbReference>
<dbReference type="PANTHER" id="PTHR12241:SF147">
    <property type="entry name" value="TUBULIN POLYGLUTAMYLASE TTLL7"/>
    <property type="match status" value="1"/>
</dbReference>
<proteinExistence type="predicted"/>
<name>A0A146KBU5_9EUKA</name>
<feature type="non-terminal residue" evidence="4">
    <location>
        <position position="1"/>
    </location>
</feature>
<dbReference type="EMBL" id="GDID01002316">
    <property type="protein sequence ID" value="JAP94290.1"/>
    <property type="molecule type" value="Transcribed_RNA"/>
</dbReference>
<dbReference type="PROSITE" id="PS51221">
    <property type="entry name" value="TTL"/>
    <property type="match status" value="1"/>
</dbReference>
<dbReference type="GO" id="GO:0070740">
    <property type="term" value="F:tubulin-glutamic acid ligase activity"/>
    <property type="evidence" value="ECO:0007669"/>
    <property type="project" value="TreeGrafter"/>
</dbReference>
<dbReference type="GO" id="GO:0005524">
    <property type="term" value="F:ATP binding"/>
    <property type="evidence" value="ECO:0007669"/>
    <property type="project" value="UniProtKB-KW"/>
</dbReference>
<keyword evidence="3" id="KW-0067">ATP-binding</keyword>
<dbReference type="GO" id="GO:0000226">
    <property type="term" value="P:microtubule cytoskeleton organization"/>
    <property type="evidence" value="ECO:0007669"/>
    <property type="project" value="TreeGrafter"/>
</dbReference>